<proteinExistence type="predicted"/>
<evidence type="ECO:0000313" key="3">
    <source>
        <dbReference type="EMBL" id="KAF8777897.1"/>
    </source>
</evidence>
<comment type="caution">
    <text evidence="3">The sequence shown here is derived from an EMBL/GenBank/DDBJ whole genome shotgun (WGS) entry which is preliminary data.</text>
</comment>
<dbReference type="Proteomes" id="UP000807504">
    <property type="component" value="Unassembled WGS sequence"/>
</dbReference>
<organism evidence="3 4">
    <name type="scientific">Argiope bruennichi</name>
    <name type="common">Wasp spider</name>
    <name type="synonym">Aranea bruennichi</name>
    <dbReference type="NCBI Taxonomy" id="94029"/>
    <lineage>
        <taxon>Eukaryota</taxon>
        <taxon>Metazoa</taxon>
        <taxon>Ecdysozoa</taxon>
        <taxon>Arthropoda</taxon>
        <taxon>Chelicerata</taxon>
        <taxon>Arachnida</taxon>
        <taxon>Araneae</taxon>
        <taxon>Araneomorphae</taxon>
        <taxon>Entelegynae</taxon>
        <taxon>Araneoidea</taxon>
        <taxon>Araneidae</taxon>
        <taxon>Argiope</taxon>
    </lineage>
</organism>
<keyword evidence="1" id="KW-1133">Transmembrane helix</keyword>
<feature type="domain" description="Acyltransferase 3" evidence="2">
    <location>
        <begin position="7"/>
        <end position="125"/>
    </location>
</feature>
<reference evidence="3" key="2">
    <citation type="submission" date="2020-06" db="EMBL/GenBank/DDBJ databases">
        <authorList>
            <person name="Sheffer M."/>
        </authorList>
    </citation>
    <scope>NUCLEOTIDE SEQUENCE</scope>
</reference>
<gene>
    <name evidence="3" type="ORF">HNY73_014677</name>
</gene>
<dbReference type="GO" id="GO:0016747">
    <property type="term" value="F:acyltransferase activity, transferring groups other than amino-acyl groups"/>
    <property type="evidence" value="ECO:0007669"/>
    <property type="project" value="InterPro"/>
</dbReference>
<keyword evidence="1" id="KW-0812">Transmembrane</keyword>
<dbReference type="AlphaFoldDB" id="A0A8T0EQ86"/>
<dbReference type="PANTHER" id="PTHR11161:SF0">
    <property type="entry name" value="O-ACYLTRANSFERASE LIKE PROTEIN"/>
    <property type="match status" value="1"/>
</dbReference>
<dbReference type="InterPro" id="IPR052728">
    <property type="entry name" value="O2_lipid_transport_reg"/>
</dbReference>
<keyword evidence="4" id="KW-1185">Reference proteome</keyword>
<evidence type="ECO:0000259" key="2">
    <source>
        <dbReference type="Pfam" id="PF01757"/>
    </source>
</evidence>
<reference evidence="3" key="1">
    <citation type="journal article" date="2020" name="bioRxiv">
        <title>Chromosome-level reference genome of the European wasp spider Argiope bruennichi: a resource for studies on range expansion and evolutionary adaptation.</title>
        <authorList>
            <person name="Sheffer M.M."/>
            <person name="Hoppe A."/>
            <person name="Krehenwinkel H."/>
            <person name="Uhl G."/>
            <person name="Kuss A.W."/>
            <person name="Jensen L."/>
            <person name="Jensen C."/>
            <person name="Gillespie R.G."/>
            <person name="Hoff K.J."/>
            <person name="Prost S."/>
        </authorList>
    </citation>
    <scope>NUCLEOTIDE SEQUENCE</scope>
</reference>
<feature type="transmembrane region" description="Helical" evidence="1">
    <location>
        <begin position="21"/>
        <end position="39"/>
    </location>
</feature>
<dbReference type="Pfam" id="PF01757">
    <property type="entry name" value="Acyl_transf_3"/>
    <property type="match status" value="1"/>
</dbReference>
<feature type="transmembrane region" description="Helical" evidence="1">
    <location>
        <begin position="113"/>
        <end position="135"/>
    </location>
</feature>
<name>A0A8T0EQ86_ARGBR</name>
<evidence type="ECO:0000256" key="1">
    <source>
        <dbReference type="SAM" id="Phobius"/>
    </source>
</evidence>
<dbReference type="PANTHER" id="PTHR11161">
    <property type="entry name" value="O-ACYLTRANSFERASE"/>
    <property type="match status" value="1"/>
</dbReference>
<keyword evidence="1" id="KW-0472">Membrane</keyword>
<accession>A0A8T0EQ86</accession>
<dbReference type="InterPro" id="IPR002656">
    <property type="entry name" value="Acyl_transf_3_dom"/>
</dbReference>
<evidence type="ECO:0000313" key="4">
    <source>
        <dbReference type="Proteomes" id="UP000807504"/>
    </source>
</evidence>
<sequence length="144" mass="16989">MSKTGGKINIFLYILRRILRLYPSVLLVLAGIFFLPWISSGPFWPEMAGLEVKNCHQSWWANLLFINNWRPAKEMCMQHSWYISADMQLHIIAVFVLIALYRCGRWVIQLFDLTVISTTCCCLRYGIFSCVWRFFGSWNNNIRQ</sequence>
<feature type="transmembrane region" description="Helical" evidence="1">
    <location>
        <begin position="81"/>
        <end position="101"/>
    </location>
</feature>
<protein>
    <submittedName>
        <fullName evidence="3">Nose resistant to fluoxetine protein 6 like protein</fullName>
    </submittedName>
</protein>
<dbReference type="EMBL" id="JABXBU010002072">
    <property type="protein sequence ID" value="KAF8777897.1"/>
    <property type="molecule type" value="Genomic_DNA"/>
</dbReference>